<sequence>MCNNDIITLLKNFVNRLNANLLIFFSFPPFFFVDYSKLVLAKSRK</sequence>
<gene>
    <name evidence="2" type="ORF">CLOSTMETH_01074</name>
</gene>
<dbReference type="Proteomes" id="UP000003340">
    <property type="component" value="Unassembled WGS sequence"/>
</dbReference>
<evidence type="ECO:0000313" key="3">
    <source>
        <dbReference type="Proteomes" id="UP000003340"/>
    </source>
</evidence>
<organism evidence="2 3">
    <name type="scientific">[Clostridium] methylpentosum DSM 5476</name>
    <dbReference type="NCBI Taxonomy" id="537013"/>
    <lineage>
        <taxon>Bacteria</taxon>
        <taxon>Bacillati</taxon>
        <taxon>Bacillota</taxon>
        <taxon>Clostridia</taxon>
        <taxon>Eubacteriales</taxon>
        <taxon>Oscillospiraceae</taxon>
        <taxon>Oscillospiraceae incertae sedis</taxon>
    </lineage>
</organism>
<dbReference type="EMBL" id="ACEC01000040">
    <property type="protein sequence ID" value="EEG31277.1"/>
    <property type="molecule type" value="Genomic_DNA"/>
</dbReference>
<proteinExistence type="predicted"/>
<comment type="caution">
    <text evidence="2">The sequence shown here is derived from an EMBL/GenBank/DDBJ whole genome shotgun (WGS) entry which is preliminary data.</text>
</comment>
<keyword evidence="1" id="KW-0472">Membrane</keyword>
<keyword evidence="1" id="KW-1133">Transmembrane helix</keyword>
<dbReference type="AlphaFoldDB" id="C0EB57"/>
<reference evidence="2 3" key="1">
    <citation type="submission" date="2009-01" db="EMBL/GenBank/DDBJ databases">
        <authorList>
            <person name="Fulton L."/>
            <person name="Clifton S."/>
            <person name="Fulton B."/>
            <person name="Xu J."/>
            <person name="Minx P."/>
            <person name="Pepin K.H."/>
            <person name="Johnson M."/>
            <person name="Bhonagiri V."/>
            <person name="Nash W.E."/>
            <person name="Mardis E.R."/>
            <person name="Wilson R.K."/>
        </authorList>
    </citation>
    <scope>NUCLEOTIDE SEQUENCE [LARGE SCALE GENOMIC DNA]</scope>
    <source>
        <strain evidence="2 3">DSM 5476</strain>
    </source>
</reference>
<evidence type="ECO:0000256" key="1">
    <source>
        <dbReference type="SAM" id="Phobius"/>
    </source>
</evidence>
<keyword evidence="3" id="KW-1185">Reference proteome</keyword>
<keyword evidence="1" id="KW-0812">Transmembrane</keyword>
<protein>
    <submittedName>
        <fullName evidence="2">Uncharacterized protein</fullName>
    </submittedName>
</protein>
<feature type="transmembrane region" description="Helical" evidence="1">
    <location>
        <begin position="19"/>
        <end position="40"/>
    </location>
</feature>
<dbReference type="HOGENOM" id="CLU_3198140_0_0_9"/>
<evidence type="ECO:0000313" key="2">
    <source>
        <dbReference type="EMBL" id="EEG31277.1"/>
    </source>
</evidence>
<reference evidence="2 3" key="2">
    <citation type="submission" date="2009-02" db="EMBL/GenBank/DDBJ databases">
        <title>Draft genome sequence of Clostridium methylpentosum (DSM 5476).</title>
        <authorList>
            <person name="Sudarsanam P."/>
            <person name="Ley R."/>
            <person name="Guruge J."/>
            <person name="Turnbaugh P.J."/>
            <person name="Mahowald M."/>
            <person name="Liep D."/>
            <person name="Gordon J."/>
        </authorList>
    </citation>
    <scope>NUCLEOTIDE SEQUENCE [LARGE SCALE GENOMIC DNA]</scope>
    <source>
        <strain evidence="2 3">DSM 5476</strain>
    </source>
</reference>
<accession>C0EB57</accession>
<name>C0EB57_9FIRM</name>